<proteinExistence type="inferred from homology"/>
<dbReference type="Gene3D" id="3.40.50.10300">
    <property type="entry name" value="CoaB-like"/>
    <property type="match status" value="1"/>
</dbReference>
<feature type="binding site" evidence="3">
    <location>
        <position position="383"/>
    </location>
    <ligand>
        <name>CTP</name>
        <dbReference type="ChEBI" id="CHEBI:37563"/>
    </ligand>
</feature>
<gene>
    <name evidence="3 7" type="primary">coaBC</name>
    <name evidence="7" type="ORF">ACFFIT_06560</name>
</gene>
<feature type="binding site" evidence="3">
    <location>
        <position position="323"/>
    </location>
    <ligand>
        <name>CTP</name>
        <dbReference type="ChEBI" id="CHEBI:37563"/>
    </ligand>
</feature>
<feature type="domain" description="Flavoprotein" evidence="5">
    <location>
        <begin position="26"/>
        <end position="196"/>
    </location>
</feature>
<comment type="catalytic activity">
    <reaction evidence="3 4">
        <text>N-[(R)-4-phosphopantothenoyl]-L-cysteine + H(+) = (R)-4'-phosphopantetheine + CO2</text>
        <dbReference type="Rhea" id="RHEA:16793"/>
        <dbReference type="ChEBI" id="CHEBI:15378"/>
        <dbReference type="ChEBI" id="CHEBI:16526"/>
        <dbReference type="ChEBI" id="CHEBI:59458"/>
        <dbReference type="ChEBI" id="CHEBI:61723"/>
        <dbReference type="EC" id="4.1.1.36"/>
    </reaction>
</comment>
<keyword evidence="3 4" id="KW-0288">FMN</keyword>
<evidence type="ECO:0000259" key="6">
    <source>
        <dbReference type="Pfam" id="PF04127"/>
    </source>
</evidence>
<evidence type="ECO:0000259" key="5">
    <source>
        <dbReference type="Pfam" id="PF02441"/>
    </source>
</evidence>
<comment type="caution">
    <text evidence="3">Lacks conserved residue(s) required for the propagation of feature annotation.</text>
</comment>
<dbReference type="InterPro" id="IPR003382">
    <property type="entry name" value="Flavoprotein"/>
</dbReference>
<dbReference type="InterPro" id="IPR035929">
    <property type="entry name" value="CoaB-like_sf"/>
</dbReference>
<dbReference type="SUPFAM" id="SSF52507">
    <property type="entry name" value="Homo-oligomeric flavin-containing Cys decarboxylases, HFCD"/>
    <property type="match status" value="1"/>
</dbReference>
<feature type="active site" description="Proton donor" evidence="3">
    <location>
        <position position="177"/>
    </location>
</feature>
<feature type="binding site" evidence="3">
    <location>
        <position position="387"/>
    </location>
    <ligand>
        <name>CTP</name>
        <dbReference type="ChEBI" id="CHEBI:37563"/>
    </ligand>
</feature>
<dbReference type="Proteomes" id="UP001589758">
    <property type="component" value="Unassembled WGS sequence"/>
</dbReference>
<comment type="similarity">
    <text evidence="3 4">In the N-terminal section; belongs to the HFCD (homo-oligomeric flavin containing Cys decarboxylase) superfamily.</text>
</comment>
<dbReference type="SUPFAM" id="SSF102645">
    <property type="entry name" value="CoaB-like"/>
    <property type="match status" value="1"/>
</dbReference>
<keyword evidence="8" id="KW-1185">Reference proteome</keyword>
<feature type="binding site" evidence="3">
    <location>
        <begin position="351"/>
        <end position="354"/>
    </location>
    <ligand>
        <name>CTP</name>
        <dbReference type="ChEBI" id="CHEBI:37563"/>
    </ligand>
</feature>
<feature type="region of interest" description="Phosphopantothenate--cysteine ligase" evidence="3">
    <location>
        <begin position="235"/>
        <end position="446"/>
    </location>
</feature>
<evidence type="ECO:0000256" key="2">
    <source>
        <dbReference type="ARBA" id="ARBA00023239"/>
    </source>
</evidence>
<dbReference type="NCBIfam" id="TIGR00521">
    <property type="entry name" value="coaBC_dfp"/>
    <property type="match status" value="2"/>
</dbReference>
<keyword evidence="3 4" id="KW-0285">Flavoprotein</keyword>
<dbReference type="HAMAP" id="MF_02225">
    <property type="entry name" value="CoaBC"/>
    <property type="match status" value="1"/>
</dbReference>
<keyword evidence="3 4" id="KW-0436">Ligase</keyword>
<comment type="catalytic activity">
    <reaction evidence="3 4">
        <text>(R)-4'-phosphopantothenate + L-cysteine + CTP = N-[(R)-4-phosphopantothenoyl]-L-cysteine + CMP + diphosphate + H(+)</text>
        <dbReference type="Rhea" id="RHEA:19397"/>
        <dbReference type="ChEBI" id="CHEBI:10986"/>
        <dbReference type="ChEBI" id="CHEBI:15378"/>
        <dbReference type="ChEBI" id="CHEBI:33019"/>
        <dbReference type="ChEBI" id="CHEBI:35235"/>
        <dbReference type="ChEBI" id="CHEBI:37563"/>
        <dbReference type="ChEBI" id="CHEBI:59458"/>
        <dbReference type="ChEBI" id="CHEBI:60377"/>
        <dbReference type="EC" id="6.3.2.5"/>
    </reaction>
</comment>
<comment type="pathway">
    <text evidence="3 4">Cofactor biosynthesis; coenzyme A biosynthesis; CoA from (R)-pantothenate: step 3/5.</text>
</comment>
<feature type="region of interest" description="Phosphopantothenoylcysteine decarboxylase" evidence="3">
    <location>
        <begin position="1"/>
        <end position="234"/>
    </location>
</feature>
<dbReference type="EC" id="6.3.2.5" evidence="3"/>
<feature type="binding site" evidence="3">
    <location>
        <position position="333"/>
    </location>
    <ligand>
        <name>CTP</name>
        <dbReference type="ChEBI" id="CHEBI:37563"/>
    </ligand>
</feature>
<dbReference type="GO" id="GO:0004632">
    <property type="term" value="F:phosphopantothenate--cysteine ligase activity"/>
    <property type="evidence" value="ECO:0007669"/>
    <property type="project" value="UniProtKB-EC"/>
</dbReference>
<keyword evidence="3" id="KW-0460">Magnesium</keyword>
<evidence type="ECO:0000313" key="8">
    <source>
        <dbReference type="Proteomes" id="UP001589758"/>
    </source>
</evidence>
<feature type="binding site" evidence="3">
    <location>
        <position position="369"/>
    </location>
    <ligand>
        <name>CTP</name>
        <dbReference type="ChEBI" id="CHEBI:37563"/>
    </ligand>
</feature>
<accession>A0ABV6C9U4</accession>
<dbReference type="EC" id="4.1.1.36" evidence="3"/>
<comment type="cofactor">
    <cofactor evidence="3">
        <name>FMN</name>
        <dbReference type="ChEBI" id="CHEBI:58210"/>
    </cofactor>
    <text evidence="3">Binds 1 FMN per subunit.</text>
</comment>
<protein>
    <recommendedName>
        <fullName evidence="3">Coenzyme A biosynthesis bifunctional protein CoaBC</fullName>
    </recommendedName>
    <alternativeName>
        <fullName evidence="3">DNA/pantothenate metabolism flavoprotein</fullName>
    </alternativeName>
    <alternativeName>
        <fullName evidence="3">Phosphopantothenoylcysteine synthetase/decarboxylase</fullName>
        <shortName evidence="3">PPCS-PPCDC</shortName>
    </alternativeName>
    <domain>
        <recommendedName>
            <fullName evidence="3">Phosphopantothenoylcysteine decarboxylase</fullName>
            <shortName evidence="3">PPC decarboxylase</shortName>
            <shortName evidence="3">PPC-DC</shortName>
            <ecNumber evidence="3">4.1.1.36</ecNumber>
        </recommendedName>
        <alternativeName>
            <fullName evidence="3">CoaC</fullName>
        </alternativeName>
    </domain>
    <domain>
        <recommendedName>
            <fullName evidence="3">Phosphopantothenate--cysteine ligase</fullName>
            <ecNumber evidence="3">6.3.2.5</ecNumber>
        </recommendedName>
        <alternativeName>
            <fullName evidence="3">CoaB</fullName>
        </alternativeName>
        <alternativeName>
            <fullName evidence="3">Phosphopantothenoylcysteine synthetase</fullName>
            <shortName evidence="3">PPC synthetase</shortName>
            <shortName evidence="3">PPC-S</shortName>
        </alternativeName>
    </domain>
</protein>
<keyword evidence="3" id="KW-0511">Multifunctional enzyme</keyword>
<dbReference type="InterPro" id="IPR036551">
    <property type="entry name" value="Flavin_trans-like"/>
</dbReference>
<evidence type="ECO:0000313" key="7">
    <source>
        <dbReference type="EMBL" id="MFC0179747.1"/>
    </source>
</evidence>
<dbReference type="Gene3D" id="3.40.50.1950">
    <property type="entry name" value="Flavin prenyltransferase-like"/>
    <property type="match status" value="1"/>
</dbReference>
<comment type="function">
    <text evidence="3">Catalyzes two sequential steps in the biosynthesis of coenzyme A. In the first step cysteine is conjugated to 4'-phosphopantothenate to form 4-phosphopantothenoylcysteine. In the second step the latter compound is decarboxylated to form 4'-phosphopantotheine.</text>
</comment>
<dbReference type="Pfam" id="PF02441">
    <property type="entry name" value="Flavoprotein"/>
    <property type="match status" value="1"/>
</dbReference>
<dbReference type="EMBL" id="JBHLXE010000071">
    <property type="protein sequence ID" value="MFC0179747.1"/>
    <property type="molecule type" value="Genomic_DNA"/>
</dbReference>
<reference evidence="7 8" key="1">
    <citation type="submission" date="2024-09" db="EMBL/GenBank/DDBJ databases">
        <authorList>
            <person name="Sun Q."/>
            <person name="Mori K."/>
        </authorList>
    </citation>
    <scope>NUCLEOTIDE SEQUENCE [LARGE SCALE GENOMIC DNA]</scope>
    <source>
        <strain evidence="7 8">CCM 8545</strain>
    </source>
</reference>
<evidence type="ECO:0000256" key="4">
    <source>
        <dbReference type="RuleBase" id="RU364078"/>
    </source>
</evidence>
<keyword evidence="1 3" id="KW-0210">Decarboxylase</keyword>
<dbReference type="RefSeq" id="WP_385876849.1">
    <property type="nucleotide sequence ID" value="NZ_JBHLXE010000071.1"/>
</dbReference>
<comment type="function">
    <text evidence="4">Catalyzes two steps in the biosynthesis of coenzyme A. In the first step cysteine is conjugated to 4'-phosphopantothenate to form 4-phosphopantothenoylcysteine, in the latter compound is decarboxylated to form 4'-phosphopantotheine.</text>
</comment>
<keyword evidence="3" id="KW-0479">Metal-binding</keyword>
<keyword evidence="2 3" id="KW-0456">Lyase</keyword>
<evidence type="ECO:0000256" key="3">
    <source>
        <dbReference type="HAMAP-Rule" id="MF_02225"/>
    </source>
</evidence>
<comment type="caution">
    <text evidence="7">The sequence shown here is derived from an EMBL/GenBank/DDBJ whole genome shotgun (WGS) entry which is preliminary data.</text>
</comment>
<dbReference type="PANTHER" id="PTHR14359">
    <property type="entry name" value="HOMO-OLIGOMERIC FLAVIN CONTAINING CYS DECARBOXYLASE FAMILY"/>
    <property type="match status" value="1"/>
</dbReference>
<dbReference type="PANTHER" id="PTHR14359:SF6">
    <property type="entry name" value="PHOSPHOPANTOTHENOYLCYSTEINE DECARBOXYLASE"/>
    <property type="match status" value="1"/>
</dbReference>
<evidence type="ECO:0000256" key="1">
    <source>
        <dbReference type="ARBA" id="ARBA00022793"/>
    </source>
</evidence>
<comment type="similarity">
    <text evidence="3 4">In the C-terminal section; belongs to the PPC synthetase family.</text>
</comment>
<dbReference type="GO" id="GO:0004633">
    <property type="term" value="F:phosphopantothenoylcysteine decarboxylase activity"/>
    <property type="evidence" value="ECO:0007669"/>
    <property type="project" value="UniProtKB-EC"/>
</dbReference>
<feature type="domain" description="DNA/pantothenate metabolism flavoprotein C-terminal" evidence="6">
    <location>
        <begin position="230"/>
        <end position="440"/>
    </location>
</feature>
<dbReference type="InterPro" id="IPR007085">
    <property type="entry name" value="DNA/pantothenate-metab_flavo_C"/>
</dbReference>
<comment type="cofactor">
    <cofactor evidence="3">
        <name>Mg(2+)</name>
        <dbReference type="ChEBI" id="CHEBI:18420"/>
    </cofactor>
</comment>
<comment type="pathway">
    <text evidence="3 4">Cofactor biosynthesis; coenzyme A biosynthesis; CoA from (R)-pantothenate: step 2/5.</text>
</comment>
<sequence>MMNHTTEASLDKGCQSTKSILTGVNCLIGITGGIAAYKIPEVVRRLRDNGANVRVVMTEGAKAFITPLTLQAVSGHPVATTLLDESAEAAMGHIELAKWADIVVVAPASADFIGRLNAGLANDLLTTLLLATAAPIAIVPAMNQQMYHSALVQRNLRELSTMPSIKIWGPALGSQACGDIGKGRMIEPSEIVTRIQHEIEGNVSQNPEPQNEIEHAEHDEKFTERKDISLRGLRIMITAGPTREALDPVRYISNHSSGKMGYSIAQAASLRGALVTLISGPVNLPKPEGVEMISVVSALEMYQAVHQKIEEQDIFIGTAAVADYRMQEVNAQKIKKKKEQVTLALTLVQNPDIIHSVAQLKKRPYVVGFAAETQEVAKYAQDKLKRKDLDMICANDVSDVEIGFNSDNNQLLILTKGGIEVTLKDSKIELAHTLLTMIKNELKLSQ</sequence>
<dbReference type="InterPro" id="IPR005252">
    <property type="entry name" value="CoaBC"/>
</dbReference>
<dbReference type="Pfam" id="PF04127">
    <property type="entry name" value="DFP"/>
    <property type="match status" value="1"/>
</dbReference>
<name>A0ABV6C9U4_9GAMM</name>
<organism evidence="7 8">
    <name type="scientific">Thorsellia kenyensis</name>
    <dbReference type="NCBI Taxonomy" id="1549888"/>
    <lineage>
        <taxon>Bacteria</taxon>
        <taxon>Pseudomonadati</taxon>
        <taxon>Pseudomonadota</taxon>
        <taxon>Gammaproteobacteria</taxon>
        <taxon>Enterobacterales</taxon>
        <taxon>Thorselliaceae</taxon>
        <taxon>Thorsellia</taxon>
    </lineage>
</organism>